<dbReference type="SMART" id="SM00267">
    <property type="entry name" value="GGDEF"/>
    <property type="match status" value="1"/>
</dbReference>
<sequence>MAMKNATGPRARGATRTNGHKKKSTAKAPRFNQALSPDPTSQSGLGRDSLYLQMLNCSDDAFMLLQSQRDNDELVDLVLLEANTSALNLLKRDADDAVGQTVSLLPHALFGPILNCAQWLTPQAPQQNTSVLHERTYLKISLHQLDADCVCVILRNAHKPAVGEQLQEKLARFLEAAPDAVVVADLEGRYLHANAAACELLGYSREEILHKQFSDIIPDIQRRTLLQAKKQMADGAQLTSEWSIQRSDGRVITVEVSGKILKDGHWLGFVRDITRRKNNERELRLAAAVFDNTREAIVVTDAERNVLAVNGAFTTLTGYSEREAKGHILCEYLYRSGKHDEEFYQTLWQRVDADGHWRGEVWSRRKDGEVFPSWQNISAVSDDNGNINHYVLILSDISEKKAAEMKLSYLAHHDALTGLANRIAFNGNLERAIHHAERNSSKVALLYIDLDNFKIVNDTHGHLAGDQLLQITADRLRRCVRGEDAVARMGGDEFTIVLENISSFEDAIGVAEKVIHTMDLPVRLASGEVEVGLSIGISLFPDHAQSLNDVTRTADAAMYAAKKYARNSYQIFNPEQT</sequence>
<keyword evidence="7" id="KW-1185">Reference proteome</keyword>
<feature type="domain" description="PAS" evidence="3">
    <location>
        <begin position="282"/>
        <end position="326"/>
    </location>
</feature>
<dbReference type="eggNOG" id="COG3829">
    <property type="taxonomic scope" value="Bacteria"/>
</dbReference>
<feature type="domain" description="PAS" evidence="3">
    <location>
        <begin position="166"/>
        <end position="236"/>
    </location>
</feature>
<organism evidence="6 7">
    <name type="scientific">Teredinibacter turnerae (strain ATCC 39867 / T7901)</name>
    <dbReference type="NCBI Taxonomy" id="377629"/>
    <lineage>
        <taxon>Bacteria</taxon>
        <taxon>Pseudomonadati</taxon>
        <taxon>Pseudomonadota</taxon>
        <taxon>Gammaproteobacteria</taxon>
        <taxon>Cellvibrionales</taxon>
        <taxon>Cellvibrionaceae</taxon>
        <taxon>Teredinibacter</taxon>
    </lineage>
</organism>
<evidence type="ECO:0000313" key="7">
    <source>
        <dbReference type="Proteomes" id="UP000009080"/>
    </source>
</evidence>
<dbReference type="GO" id="GO:0006355">
    <property type="term" value="P:regulation of DNA-templated transcription"/>
    <property type="evidence" value="ECO:0007669"/>
    <property type="project" value="InterPro"/>
</dbReference>
<dbReference type="PROSITE" id="PS50113">
    <property type="entry name" value="PAC"/>
    <property type="match status" value="1"/>
</dbReference>
<dbReference type="RefSeq" id="WP_015817774.1">
    <property type="nucleotide sequence ID" value="NC_012997.1"/>
</dbReference>
<gene>
    <name evidence="6" type="ordered locus">TERTU_4352</name>
</gene>
<dbReference type="Gene3D" id="3.30.450.20">
    <property type="entry name" value="PAS domain"/>
    <property type="match status" value="2"/>
</dbReference>
<accession>C5BIG8</accession>
<dbReference type="InterPro" id="IPR052163">
    <property type="entry name" value="DGC-Regulatory_Protein"/>
</dbReference>
<dbReference type="PANTHER" id="PTHR46663">
    <property type="entry name" value="DIGUANYLATE CYCLASE DGCT-RELATED"/>
    <property type="match status" value="1"/>
</dbReference>
<dbReference type="Gene3D" id="3.30.70.270">
    <property type="match status" value="1"/>
</dbReference>
<dbReference type="InterPro" id="IPR000014">
    <property type="entry name" value="PAS"/>
</dbReference>
<dbReference type="InterPro" id="IPR035965">
    <property type="entry name" value="PAS-like_dom_sf"/>
</dbReference>
<dbReference type="GO" id="GO:0003824">
    <property type="term" value="F:catalytic activity"/>
    <property type="evidence" value="ECO:0007669"/>
    <property type="project" value="UniProtKB-ARBA"/>
</dbReference>
<dbReference type="InterPro" id="IPR043128">
    <property type="entry name" value="Rev_trsase/Diguanyl_cyclase"/>
</dbReference>
<dbReference type="NCBIfam" id="TIGR00254">
    <property type="entry name" value="GGDEF"/>
    <property type="match status" value="1"/>
</dbReference>
<dbReference type="Pfam" id="PF13426">
    <property type="entry name" value="PAS_9"/>
    <property type="match status" value="1"/>
</dbReference>
<dbReference type="SUPFAM" id="SSF55073">
    <property type="entry name" value="Nucleotide cyclase"/>
    <property type="match status" value="1"/>
</dbReference>
<dbReference type="PROSITE" id="PS50887">
    <property type="entry name" value="GGDEF"/>
    <property type="match status" value="1"/>
</dbReference>
<name>C5BIG8_TERTT</name>
<dbReference type="OrthoDB" id="9812260at2"/>
<dbReference type="InterPro" id="IPR029787">
    <property type="entry name" value="Nucleotide_cyclase"/>
</dbReference>
<dbReference type="PANTHER" id="PTHR46663:SF3">
    <property type="entry name" value="SLL0267 PROTEIN"/>
    <property type="match status" value="1"/>
</dbReference>
<evidence type="ECO:0000313" key="6">
    <source>
        <dbReference type="EMBL" id="ACR11662.1"/>
    </source>
</evidence>
<dbReference type="NCBIfam" id="TIGR00229">
    <property type="entry name" value="sensory_box"/>
    <property type="match status" value="2"/>
</dbReference>
<dbReference type="Proteomes" id="UP000009080">
    <property type="component" value="Chromosome"/>
</dbReference>
<dbReference type="FunFam" id="3.30.70.270:FF:000001">
    <property type="entry name" value="Diguanylate cyclase domain protein"/>
    <property type="match status" value="1"/>
</dbReference>
<protein>
    <submittedName>
        <fullName evidence="6">PAS/GGDEF domain protein</fullName>
    </submittedName>
</protein>
<evidence type="ECO:0000259" key="5">
    <source>
        <dbReference type="PROSITE" id="PS50887"/>
    </source>
</evidence>
<dbReference type="KEGG" id="ttu:TERTU_4352"/>
<feature type="domain" description="PAC" evidence="4">
    <location>
        <begin position="357"/>
        <end position="409"/>
    </location>
</feature>
<evidence type="ECO:0000259" key="3">
    <source>
        <dbReference type="PROSITE" id="PS50112"/>
    </source>
</evidence>
<dbReference type="SUPFAM" id="SSF55785">
    <property type="entry name" value="PYP-like sensor domain (PAS domain)"/>
    <property type="match status" value="2"/>
</dbReference>
<dbReference type="EMBL" id="CP001614">
    <property type="protein sequence ID" value="ACR11662.1"/>
    <property type="molecule type" value="Genomic_DNA"/>
</dbReference>
<dbReference type="PROSITE" id="PS50112">
    <property type="entry name" value="PAS"/>
    <property type="match status" value="2"/>
</dbReference>
<evidence type="ECO:0000259" key="4">
    <source>
        <dbReference type="PROSITE" id="PS50113"/>
    </source>
</evidence>
<dbReference type="InterPro" id="IPR013767">
    <property type="entry name" value="PAS_fold"/>
</dbReference>
<evidence type="ECO:0000256" key="2">
    <source>
        <dbReference type="SAM" id="MobiDB-lite"/>
    </source>
</evidence>
<dbReference type="eggNOG" id="COG2199">
    <property type="taxonomic scope" value="Bacteria"/>
</dbReference>
<dbReference type="HOGENOM" id="CLU_000445_11_4_6"/>
<evidence type="ECO:0000256" key="1">
    <source>
        <dbReference type="ARBA" id="ARBA00001946"/>
    </source>
</evidence>
<dbReference type="CDD" id="cd00130">
    <property type="entry name" value="PAS"/>
    <property type="match status" value="2"/>
</dbReference>
<feature type="compositionally biased region" description="Polar residues" evidence="2">
    <location>
        <begin position="33"/>
        <end position="44"/>
    </location>
</feature>
<dbReference type="InterPro" id="IPR000160">
    <property type="entry name" value="GGDEF_dom"/>
</dbReference>
<comment type="cofactor">
    <cofactor evidence="1">
        <name>Mg(2+)</name>
        <dbReference type="ChEBI" id="CHEBI:18420"/>
    </cofactor>
</comment>
<reference evidence="6 7" key="1">
    <citation type="journal article" date="2009" name="PLoS ONE">
        <title>The complete genome of Teredinibacter turnerae T7901: an intracellular endosymbiont of marine wood-boring bivalves (shipworms).</title>
        <authorList>
            <person name="Yang J.C."/>
            <person name="Madupu R."/>
            <person name="Durkin A.S."/>
            <person name="Ekborg N.A."/>
            <person name="Pedamallu C.S."/>
            <person name="Hostetler J.B."/>
            <person name="Radune D."/>
            <person name="Toms B.S."/>
            <person name="Henrissat B."/>
            <person name="Coutinho P.M."/>
            <person name="Schwarz S."/>
            <person name="Field L."/>
            <person name="Trindade-Silva A.E."/>
            <person name="Soares C.A.G."/>
            <person name="Elshahawi S."/>
            <person name="Hanora A."/>
            <person name="Schmidt E.W."/>
            <person name="Haygood M.G."/>
            <person name="Posfai J."/>
            <person name="Benner J."/>
            <person name="Madinger C."/>
            <person name="Nove J."/>
            <person name="Anton B."/>
            <person name="Chaudhary K."/>
            <person name="Foster J."/>
            <person name="Holman A."/>
            <person name="Kumar S."/>
            <person name="Lessard P.A."/>
            <person name="Luyten Y.A."/>
            <person name="Slatko B."/>
            <person name="Wood N."/>
            <person name="Wu B."/>
            <person name="Teplitski M."/>
            <person name="Mougous J.D."/>
            <person name="Ward N."/>
            <person name="Eisen J.A."/>
            <person name="Badger J.H."/>
            <person name="Distel D.L."/>
        </authorList>
    </citation>
    <scope>NUCLEOTIDE SEQUENCE [LARGE SCALE GENOMIC DNA]</scope>
    <source>
        <strain evidence="7">ATCC 39867 / T7901</strain>
    </source>
</reference>
<dbReference type="SMART" id="SM00091">
    <property type="entry name" value="PAS"/>
    <property type="match status" value="3"/>
</dbReference>
<dbReference type="Pfam" id="PF00990">
    <property type="entry name" value="GGDEF"/>
    <property type="match status" value="1"/>
</dbReference>
<feature type="domain" description="GGDEF" evidence="5">
    <location>
        <begin position="441"/>
        <end position="574"/>
    </location>
</feature>
<dbReference type="SMART" id="SM00086">
    <property type="entry name" value="PAC"/>
    <property type="match status" value="2"/>
</dbReference>
<dbReference type="STRING" id="377629.TERTU_4352"/>
<dbReference type="CDD" id="cd01949">
    <property type="entry name" value="GGDEF"/>
    <property type="match status" value="1"/>
</dbReference>
<dbReference type="Pfam" id="PF00989">
    <property type="entry name" value="PAS"/>
    <property type="match status" value="1"/>
</dbReference>
<dbReference type="AlphaFoldDB" id="C5BIG8"/>
<feature type="region of interest" description="Disordered" evidence="2">
    <location>
        <begin position="1"/>
        <end position="45"/>
    </location>
</feature>
<dbReference type="InterPro" id="IPR001610">
    <property type="entry name" value="PAC"/>
</dbReference>
<proteinExistence type="predicted"/>
<dbReference type="InterPro" id="IPR000700">
    <property type="entry name" value="PAS-assoc_C"/>
</dbReference>